<dbReference type="GO" id="GO:0006685">
    <property type="term" value="P:sphingomyelin catabolic process"/>
    <property type="evidence" value="ECO:0007669"/>
    <property type="project" value="TreeGrafter"/>
</dbReference>
<keyword evidence="13" id="KW-1185">Reference proteome</keyword>
<dbReference type="InterPro" id="IPR045473">
    <property type="entry name" value="ASM_C"/>
</dbReference>
<evidence type="ECO:0000256" key="8">
    <source>
        <dbReference type="ARBA" id="ARBA00047268"/>
    </source>
</evidence>
<organism evidence="11">
    <name type="scientific">Capitella teleta</name>
    <name type="common">Polychaete worm</name>
    <dbReference type="NCBI Taxonomy" id="283909"/>
    <lineage>
        <taxon>Eukaryota</taxon>
        <taxon>Metazoa</taxon>
        <taxon>Spiralia</taxon>
        <taxon>Lophotrochozoa</taxon>
        <taxon>Annelida</taxon>
        <taxon>Polychaeta</taxon>
        <taxon>Sedentaria</taxon>
        <taxon>Scolecida</taxon>
        <taxon>Capitellidae</taxon>
        <taxon>Capitella</taxon>
    </lineage>
</organism>
<feature type="signal peptide" evidence="9">
    <location>
        <begin position="1"/>
        <end position="19"/>
    </location>
</feature>
<keyword evidence="7" id="KW-0326">Glycosidase</keyword>
<sequence>MRAAVSFLLVICFSGGVLCVEQLFEDVLREKTIPEAWRMLVSGREEQLKEALLSTPSQDELRPFATELVDAIFPNEETECEGCKNLIGLLLSIIEENSYESVETFLIELCTTLGNAIGIRGDELCPGLIQHQGPHVYAAADAGGAEGFCENLNLCVPPEDDSYAKYLAATHGKLSKKEAKRTNSISKMLSFFSQIRQAGHTRRSRSMDLENAIKVVQLADIHIEPDYAVGSATDCGLFVCCLDKWDDENTSGSAGAHGDFKCNIPQSTLNMFLDTLREEISPDFAIYTGDSPPHTMWDEDESSQMLCTELVVGSLEANLSCPVYASIGNHEMFPTNLYYKGLNATVSMTNRFTELWSPLSEFTEDQEQTMREGGYYSISPMEGLRLINFNSNYMYTMNWYNVMTWDEPEAEAMMTFIEEELGTARENDEKVILIGHHVPGNGDFLISQSRRFIDLWREFKDTIVLHVAGHTHKDEFRLALDPTTGEADHVVVVNPSMDSHGTKNPSARVFYLNPENFMPIDYDHFYLDLNDDAPKVTHLYRASEEYGMEDLTPASFKDLVDRMEHDDDLLQTHYDNINCRATPERTCNESCKKILLCKLRTASADHYEACLEEESTVSPSTVPPTEDPGAAVTNQMSCLLAAVMASVWVLLI</sequence>
<dbReference type="PANTHER" id="PTHR10340:SF34">
    <property type="entry name" value="SPHINGOMYELIN PHOSPHODIESTERASE"/>
    <property type="match status" value="1"/>
</dbReference>
<name>R7V4N1_CAPTE</name>
<dbReference type="EMBL" id="KB295002">
    <property type="protein sequence ID" value="ELU13803.1"/>
    <property type="molecule type" value="Genomic_DNA"/>
</dbReference>
<evidence type="ECO:0000313" key="11">
    <source>
        <dbReference type="EMBL" id="ELU13803.1"/>
    </source>
</evidence>
<dbReference type="STRING" id="283909.R7V4N1"/>
<dbReference type="InterPro" id="IPR011001">
    <property type="entry name" value="Saposin-like"/>
</dbReference>
<dbReference type="Pfam" id="PF00149">
    <property type="entry name" value="Metallophos"/>
    <property type="match status" value="1"/>
</dbReference>
<reference evidence="13" key="1">
    <citation type="submission" date="2012-12" db="EMBL/GenBank/DDBJ databases">
        <authorList>
            <person name="Hellsten U."/>
            <person name="Grimwood J."/>
            <person name="Chapman J.A."/>
            <person name="Shapiro H."/>
            <person name="Aerts A."/>
            <person name="Otillar R.P."/>
            <person name="Terry A.Y."/>
            <person name="Boore J.L."/>
            <person name="Simakov O."/>
            <person name="Marletaz F."/>
            <person name="Cho S.-J."/>
            <person name="Edsinger-Gonzales E."/>
            <person name="Havlak P."/>
            <person name="Kuo D.-H."/>
            <person name="Larsson T."/>
            <person name="Lv J."/>
            <person name="Arendt D."/>
            <person name="Savage R."/>
            <person name="Osoegawa K."/>
            <person name="de Jong P."/>
            <person name="Lindberg D.R."/>
            <person name="Seaver E.C."/>
            <person name="Weisblat D.A."/>
            <person name="Putnam N.H."/>
            <person name="Grigoriev I.V."/>
            <person name="Rokhsar D.S."/>
        </authorList>
    </citation>
    <scope>NUCLEOTIDE SEQUENCE</scope>
    <source>
        <strain evidence="13">I ESC-2004</strain>
    </source>
</reference>
<dbReference type="HOGENOM" id="CLU_014743_3_0_1"/>
<dbReference type="AlphaFoldDB" id="R7V4N1"/>
<evidence type="ECO:0000256" key="2">
    <source>
        <dbReference type="ARBA" id="ARBA00008234"/>
    </source>
</evidence>
<dbReference type="GO" id="GO:0005615">
    <property type="term" value="C:extracellular space"/>
    <property type="evidence" value="ECO:0007669"/>
    <property type="project" value="TreeGrafter"/>
</dbReference>
<evidence type="ECO:0000313" key="13">
    <source>
        <dbReference type="Proteomes" id="UP000014760"/>
    </source>
</evidence>
<keyword evidence="6" id="KW-0325">Glycoprotein</keyword>
<dbReference type="EnsemblMetazoa" id="CapteT222101">
    <property type="protein sequence ID" value="CapteP222101"/>
    <property type="gene ID" value="CapteG222101"/>
</dbReference>
<evidence type="ECO:0000256" key="4">
    <source>
        <dbReference type="ARBA" id="ARBA00022801"/>
    </source>
</evidence>
<evidence type="ECO:0000256" key="1">
    <source>
        <dbReference type="ARBA" id="ARBA00004613"/>
    </source>
</evidence>
<evidence type="ECO:0000256" key="7">
    <source>
        <dbReference type="ARBA" id="ARBA00023295"/>
    </source>
</evidence>
<feature type="chain" id="PRO_5009349911" description="Saposin B-type domain-containing protein" evidence="9">
    <location>
        <begin position="20"/>
        <end position="652"/>
    </location>
</feature>
<dbReference type="GO" id="GO:0061750">
    <property type="term" value="F:acid sphingomyelin phosphodiesterase activity"/>
    <property type="evidence" value="ECO:0007669"/>
    <property type="project" value="TreeGrafter"/>
</dbReference>
<dbReference type="PROSITE" id="PS50015">
    <property type="entry name" value="SAP_B"/>
    <property type="match status" value="1"/>
</dbReference>
<gene>
    <name evidence="11" type="ORF">CAPTEDRAFT_222101</name>
</gene>
<dbReference type="OrthoDB" id="6283087at2759"/>
<keyword evidence="3" id="KW-0964">Secreted</keyword>
<reference evidence="12" key="3">
    <citation type="submission" date="2015-06" db="UniProtKB">
        <authorList>
            <consortium name="EnsemblMetazoa"/>
        </authorList>
    </citation>
    <scope>IDENTIFICATION</scope>
</reference>
<dbReference type="SUPFAM" id="SSF56300">
    <property type="entry name" value="Metallo-dependent phosphatases"/>
    <property type="match status" value="1"/>
</dbReference>
<reference evidence="11 13" key="2">
    <citation type="journal article" date="2013" name="Nature">
        <title>Insights into bilaterian evolution from three spiralian genomes.</title>
        <authorList>
            <person name="Simakov O."/>
            <person name="Marletaz F."/>
            <person name="Cho S.J."/>
            <person name="Edsinger-Gonzales E."/>
            <person name="Havlak P."/>
            <person name="Hellsten U."/>
            <person name="Kuo D.H."/>
            <person name="Larsson T."/>
            <person name="Lv J."/>
            <person name="Arendt D."/>
            <person name="Savage R."/>
            <person name="Osoegawa K."/>
            <person name="de Jong P."/>
            <person name="Grimwood J."/>
            <person name="Chapman J.A."/>
            <person name="Shapiro H."/>
            <person name="Aerts A."/>
            <person name="Otillar R.P."/>
            <person name="Terry A.Y."/>
            <person name="Boore J.L."/>
            <person name="Grigoriev I.V."/>
            <person name="Lindberg D.R."/>
            <person name="Seaver E.C."/>
            <person name="Weisblat D.A."/>
            <person name="Putnam N.H."/>
            <person name="Rokhsar D.S."/>
        </authorList>
    </citation>
    <scope>NUCLEOTIDE SEQUENCE</scope>
    <source>
        <strain evidence="11 13">I ESC-2004</strain>
    </source>
</reference>
<evidence type="ECO:0000256" key="5">
    <source>
        <dbReference type="ARBA" id="ARBA00023157"/>
    </source>
</evidence>
<feature type="domain" description="Saposin B-type" evidence="10">
    <location>
        <begin position="76"/>
        <end position="159"/>
    </location>
</feature>
<comment type="similarity">
    <text evidence="2">Belongs to the acid sphingomyelinase family.</text>
</comment>
<dbReference type="PANTHER" id="PTHR10340">
    <property type="entry name" value="SPHINGOMYELIN PHOSPHODIESTERASE"/>
    <property type="match status" value="1"/>
</dbReference>
<evidence type="ECO:0000256" key="3">
    <source>
        <dbReference type="ARBA" id="ARBA00022525"/>
    </source>
</evidence>
<keyword evidence="4" id="KW-0378">Hydrolase</keyword>
<dbReference type="Proteomes" id="UP000014760">
    <property type="component" value="Unassembled WGS sequence"/>
</dbReference>
<evidence type="ECO:0000259" key="10">
    <source>
        <dbReference type="PROSITE" id="PS50015"/>
    </source>
</evidence>
<accession>R7V4N1</accession>
<proteinExistence type="inferred from homology"/>
<keyword evidence="5" id="KW-1015">Disulfide bond</keyword>
<evidence type="ECO:0000313" key="12">
    <source>
        <dbReference type="EnsemblMetazoa" id="CapteP222101"/>
    </source>
</evidence>
<dbReference type="GO" id="GO:0005764">
    <property type="term" value="C:lysosome"/>
    <property type="evidence" value="ECO:0007669"/>
    <property type="project" value="TreeGrafter"/>
</dbReference>
<dbReference type="InterPro" id="IPR029052">
    <property type="entry name" value="Metallo-depent_PP-like"/>
</dbReference>
<dbReference type="OMA" id="IMRNSEI"/>
<evidence type="ECO:0000256" key="9">
    <source>
        <dbReference type="SAM" id="SignalP"/>
    </source>
</evidence>
<comment type="subcellular location">
    <subcellularLocation>
        <location evidence="1">Secreted</location>
    </subcellularLocation>
</comment>
<comment type="catalytic activity">
    <reaction evidence="8">
        <text>a sphingomyelin + H2O = phosphocholine + an N-acylsphing-4-enine + H(+)</text>
        <dbReference type="Rhea" id="RHEA:19253"/>
        <dbReference type="ChEBI" id="CHEBI:15377"/>
        <dbReference type="ChEBI" id="CHEBI:15378"/>
        <dbReference type="ChEBI" id="CHEBI:17636"/>
        <dbReference type="ChEBI" id="CHEBI:52639"/>
        <dbReference type="ChEBI" id="CHEBI:295975"/>
        <dbReference type="EC" id="3.1.4.12"/>
    </reaction>
    <physiologicalReaction direction="left-to-right" evidence="8">
        <dbReference type="Rhea" id="RHEA:19254"/>
    </physiologicalReaction>
</comment>
<dbReference type="GO" id="GO:0016798">
    <property type="term" value="F:hydrolase activity, acting on glycosyl bonds"/>
    <property type="evidence" value="ECO:0007669"/>
    <property type="project" value="UniProtKB-KW"/>
</dbReference>
<dbReference type="GO" id="GO:0016020">
    <property type="term" value="C:membrane"/>
    <property type="evidence" value="ECO:0007669"/>
    <property type="project" value="GOC"/>
</dbReference>
<dbReference type="Gene3D" id="3.60.21.10">
    <property type="match status" value="1"/>
</dbReference>
<keyword evidence="9" id="KW-0732">Signal</keyword>
<evidence type="ECO:0000256" key="6">
    <source>
        <dbReference type="ARBA" id="ARBA00023180"/>
    </source>
</evidence>
<dbReference type="InterPro" id="IPR008139">
    <property type="entry name" value="SaposinB_dom"/>
</dbReference>
<dbReference type="GO" id="GO:0046513">
    <property type="term" value="P:ceramide biosynthetic process"/>
    <property type="evidence" value="ECO:0007669"/>
    <property type="project" value="TreeGrafter"/>
</dbReference>
<dbReference type="SUPFAM" id="SSF47862">
    <property type="entry name" value="Saposin"/>
    <property type="match status" value="1"/>
</dbReference>
<protein>
    <recommendedName>
        <fullName evidence="10">Saposin B-type domain-containing protein</fullName>
    </recommendedName>
</protein>
<dbReference type="EMBL" id="AMQN01005030">
    <property type="status" value="NOT_ANNOTATED_CDS"/>
    <property type="molecule type" value="Genomic_DNA"/>
</dbReference>
<dbReference type="InterPro" id="IPR004843">
    <property type="entry name" value="Calcineurin-like_PHP"/>
</dbReference>
<dbReference type="Pfam" id="PF19272">
    <property type="entry name" value="ASMase_C"/>
    <property type="match status" value="1"/>
</dbReference>